<evidence type="ECO:0000256" key="1">
    <source>
        <dbReference type="ARBA" id="ARBA00022723"/>
    </source>
</evidence>
<dbReference type="PANTHER" id="PTHR38439:SF3">
    <property type="entry name" value="COPPER-RESISTANT CUPROPROTEIN COPI"/>
    <property type="match status" value="1"/>
</dbReference>
<organism evidence="3 4">
    <name type="scientific">Volvox africanus</name>
    <dbReference type="NCBI Taxonomy" id="51714"/>
    <lineage>
        <taxon>Eukaryota</taxon>
        <taxon>Viridiplantae</taxon>
        <taxon>Chlorophyta</taxon>
        <taxon>core chlorophytes</taxon>
        <taxon>Chlorophyceae</taxon>
        <taxon>CS clade</taxon>
        <taxon>Chlamydomonadales</taxon>
        <taxon>Volvocaceae</taxon>
        <taxon>Volvox</taxon>
    </lineage>
</organism>
<gene>
    <name evidence="3" type="ORF">Vafri_13193</name>
</gene>
<dbReference type="Proteomes" id="UP000747399">
    <property type="component" value="Unassembled WGS sequence"/>
</dbReference>
<dbReference type="SUPFAM" id="SSF49503">
    <property type="entry name" value="Cupredoxins"/>
    <property type="match status" value="1"/>
</dbReference>
<dbReference type="PANTHER" id="PTHR38439">
    <property type="entry name" value="AURACYANIN-B"/>
    <property type="match status" value="1"/>
</dbReference>
<accession>A0A8J4F3A6</accession>
<dbReference type="AlphaFoldDB" id="A0A8J4F3A6"/>
<dbReference type="InterPro" id="IPR008972">
    <property type="entry name" value="Cupredoxin"/>
</dbReference>
<keyword evidence="2" id="KW-0186">Copper</keyword>
<keyword evidence="1" id="KW-0479">Metal-binding</keyword>
<proteinExistence type="predicted"/>
<sequence>MQVPSSGRLHISQARDKFFGIRPWLLQLRPQRWVQQPTCACLRQNSVIADVGDGPCDAPEARASATSRRHALSLLAGSTVALTSTAIDLVVPSTAWAALKDYNLDPSEPIEEVAVQLGTEDGQYAFIPSTLEFTAGKIYKLKLRNPSTSTHYFTAFEFAEKVFSIMVLAGDPAVEVKGGIQEVALKAGASATWVFIPIKPGKYPLRCTVKGHDAMVGQIIIKRPIQ</sequence>
<comment type="caution">
    <text evidence="3">The sequence shown here is derived from an EMBL/GenBank/DDBJ whole genome shotgun (WGS) entry which is preliminary data.</text>
</comment>
<dbReference type="EMBL" id="BNCO01000029">
    <property type="protein sequence ID" value="GIL57994.1"/>
    <property type="molecule type" value="Genomic_DNA"/>
</dbReference>
<keyword evidence="4" id="KW-1185">Reference proteome</keyword>
<name>A0A8J4F3A6_9CHLO</name>
<dbReference type="InterPro" id="IPR050845">
    <property type="entry name" value="Cu-binding_ET"/>
</dbReference>
<dbReference type="Gene3D" id="2.60.40.420">
    <property type="entry name" value="Cupredoxins - blue copper proteins"/>
    <property type="match status" value="1"/>
</dbReference>
<reference evidence="3" key="1">
    <citation type="journal article" date="2021" name="Proc. Natl. Acad. Sci. U.S.A.">
        <title>Three genomes in the algal genus Volvox reveal the fate of a haploid sex-determining region after a transition to homothallism.</title>
        <authorList>
            <person name="Yamamoto K."/>
            <person name="Hamaji T."/>
            <person name="Kawai-Toyooka H."/>
            <person name="Matsuzaki R."/>
            <person name="Takahashi F."/>
            <person name="Nishimura Y."/>
            <person name="Kawachi M."/>
            <person name="Noguchi H."/>
            <person name="Minakuchi Y."/>
            <person name="Umen J.G."/>
            <person name="Toyoda A."/>
            <person name="Nozaki H."/>
        </authorList>
    </citation>
    <scope>NUCLEOTIDE SEQUENCE</scope>
    <source>
        <strain evidence="3">NIES-3780</strain>
    </source>
</reference>
<evidence type="ECO:0000313" key="4">
    <source>
        <dbReference type="Proteomes" id="UP000747399"/>
    </source>
</evidence>
<dbReference type="GO" id="GO:0046872">
    <property type="term" value="F:metal ion binding"/>
    <property type="evidence" value="ECO:0007669"/>
    <property type="project" value="UniProtKB-KW"/>
</dbReference>
<evidence type="ECO:0000256" key="2">
    <source>
        <dbReference type="ARBA" id="ARBA00023008"/>
    </source>
</evidence>
<evidence type="ECO:0008006" key="5">
    <source>
        <dbReference type="Google" id="ProtNLM"/>
    </source>
</evidence>
<protein>
    <recommendedName>
        <fullName evidence="5">EfeO-type cupredoxin-like domain-containing protein</fullName>
    </recommendedName>
</protein>
<evidence type="ECO:0000313" key="3">
    <source>
        <dbReference type="EMBL" id="GIL57994.1"/>
    </source>
</evidence>